<feature type="compositionally biased region" description="Basic and acidic residues" evidence="1">
    <location>
        <begin position="69"/>
        <end position="78"/>
    </location>
</feature>
<feature type="region of interest" description="Disordered" evidence="1">
    <location>
        <begin position="58"/>
        <end position="84"/>
    </location>
</feature>
<comment type="caution">
    <text evidence="2">The sequence shown here is derived from an EMBL/GenBank/DDBJ whole genome shotgun (WGS) entry which is preliminary data.</text>
</comment>
<dbReference type="Proteomes" id="UP000320393">
    <property type="component" value="Unassembled WGS sequence"/>
</dbReference>
<evidence type="ECO:0000256" key="1">
    <source>
        <dbReference type="SAM" id="MobiDB-lite"/>
    </source>
</evidence>
<gene>
    <name evidence="2" type="ORF">E6H02_09765</name>
</gene>
<organism evidence="2 3">
    <name type="scientific">Candidatus Segetimicrobium genomatis</name>
    <dbReference type="NCBI Taxonomy" id="2569760"/>
    <lineage>
        <taxon>Bacteria</taxon>
        <taxon>Bacillati</taxon>
        <taxon>Candidatus Sysuimicrobiota</taxon>
        <taxon>Candidatus Sysuimicrobiia</taxon>
        <taxon>Candidatus Sysuimicrobiales</taxon>
        <taxon>Candidatus Segetimicrobiaceae</taxon>
        <taxon>Candidatus Segetimicrobium</taxon>
    </lineage>
</organism>
<name>A0A537LKR7_9BACT</name>
<protein>
    <submittedName>
        <fullName evidence="2">Uncharacterized protein</fullName>
    </submittedName>
</protein>
<sequence>MTAWFFLVWALGAHNGHSYTARVVVDRIVMPTLELCEAARRGMEEELAAEPGSLYIPGPCEPVRPGAGKGERQREGRRGPPGSK</sequence>
<proteinExistence type="predicted"/>
<evidence type="ECO:0000313" key="2">
    <source>
        <dbReference type="EMBL" id="TMJ08562.1"/>
    </source>
</evidence>
<accession>A0A537LKR7</accession>
<dbReference type="AlphaFoldDB" id="A0A537LKR7"/>
<dbReference type="EMBL" id="VBAM01000389">
    <property type="protein sequence ID" value="TMJ08562.1"/>
    <property type="molecule type" value="Genomic_DNA"/>
</dbReference>
<evidence type="ECO:0000313" key="3">
    <source>
        <dbReference type="Proteomes" id="UP000320393"/>
    </source>
</evidence>
<reference evidence="2 3" key="1">
    <citation type="journal article" date="2019" name="Nat. Microbiol.">
        <title>Mediterranean grassland soil C-N compound turnover is dependent on rainfall and depth, and is mediated by genomically divergent microorganisms.</title>
        <authorList>
            <person name="Diamond S."/>
            <person name="Andeer P.F."/>
            <person name="Li Z."/>
            <person name="Crits-Christoph A."/>
            <person name="Burstein D."/>
            <person name="Anantharaman K."/>
            <person name="Lane K.R."/>
            <person name="Thomas B.C."/>
            <person name="Pan C."/>
            <person name="Northen T.R."/>
            <person name="Banfield J.F."/>
        </authorList>
    </citation>
    <scope>NUCLEOTIDE SEQUENCE [LARGE SCALE GENOMIC DNA]</scope>
    <source>
        <strain evidence="2">NP_5</strain>
    </source>
</reference>